<evidence type="ECO:0000256" key="3">
    <source>
        <dbReference type="SAM" id="SignalP"/>
    </source>
</evidence>
<dbReference type="InterPro" id="IPR011042">
    <property type="entry name" value="6-blade_b-propeller_TolB-like"/>
</dbReference>
<dbReference type="InterPro" id="IPR017996">
    <property type="entry name" value="MRJP/yellow-related"/>
</dbReference>
<name>A0A7W6H6Q0_9HYPH</name>
<keyword evidence="3" id="KW-0732">Signal</keyword>
<reference evidence="4 5" key="1">
    <citation type="submission" date="2020-08" db="EMBL/GenBank/DDBJ databases">
        <title>Genomic Encyclopedia of Type Strains, Phase IV (KMG-IV): sequencing the most valuable type-strain genomes for metagenomic binning, comparative biology and taxonomic classification.</title>
        <authorList>
            <person name="Goeker M."/>
        </authorList>
    </citation>
    <scope>NUCLEOTIDE SEQUENCE [LARGE SCALE GENOMIC DNA]</scope>
    <source>
        <strain evidence="4 5">DSM 102238</strain>
    </source>
</reference>
<keyword evidence="2" id="KW-0964">Secreted</keyword>
<comment type="subcellular location">
    <subcellularLocation>
        <location evidence="1">Secreted</location>
    </subcellularLocation>
</comment>
<accession>A0A7W6H6Q0</accession>
<feature type="signal peptide" evidence="3">
    <location>
        <begin position="1"/>
        <end position="25"/>
    </location>
</feature>
<dbReference type="SUPFAM" id="SSF63829">
    <property type="entry name" value="Calcium-dependent phosphotriesterase"/>
    <property type="match status" value="1"/>
</dbReference>
<dbReference type="Proteomes" id="UP000542776">
    <property type="component" value="Unassembled WGS sequence"/>
</dbReference>
<proteinExistence type="predicted"/>
<feature type="chain" id="PRO_5031529278" evidence="3">
    <location>
        <begin position="26"/>
        <end position="405"/>
    </location>
</feature>
<dbReference type="PANTHER" id="PTHR10009">
    <property type="entry name" value="PROTEIN YELLOW-RELATED"/>
    <property type="match status" value="1"/>
</dbReference>
<dbReference type="RefSeq" id="WP_183201139.1">
    <property type="nucleotide sequence ID" value="NZ_JACIEK010000011.1"/>
</dbReference>
<gene>
    <name evidence="4" type="ORF">GGR04_003459</name>
</gene>
<dbReference type="EMBL" id="JACIEK010000011">
    <property type="protein sequence ID" value="MBB3999589.1"/>
    <property type="molecule type" value="Genomic_DNA"/>
</dbReference>
<dbReference type="Pfam" id="PF03022">
    <property type="entry name" value="MRJP"/>
    <property type="match status" value="1"/>
</dbReference>
<dbReference type="AlphaFoldDB" id="A0A7W6H6Q0"/>
<evidence type="ECO:0000256" key="2">
    <source>
        <dbReference type="ARBA" id="ARBA00022525"/>
    </source>
</evidence>
<evidence type="ECO:0000256" key="1">
    <source>
        <dbReference type="ARBA" id="ARBA00004613"/>
    </source>
</evidence>
<dbReference type="GO" id="GO:0005576">
    <property type="term" value="C:extracellular region"/>
    <property type="evidence" value="ECO:0007669"/>
    <property type="project" value="UniProtKB-SubCell"/>
</dbReference>
<dbReference type="PANTHER" id="PTHR10009:SF18">
    <property type="entry name" value="PROTEIN YELLOW-LIKE PROTEIN"/>
    <property type="match status" value="1"/>
</dbReference>
<comment type="caution">
    <text evidence="4">The sequence shown here is derived from an EMBL/GenBank/DDBJ whole genome shotgun (WGS) entry which is preliminary data.</text>
</comment>
<evidence type="ECO:0000313" key="4">
    <source>
        <dbReference type="EMBL" id="MBB3999589.1"/>
    </source>
</evidence>
<keyword evidence="5" id="KW-1185">Reference proteome</keyword>
<evidence type="ECO:0000313" key="5">
    <source>
        <dbReference type="Proteomes" id="UP000542776"/>
    </source>
</evidence>
<organism evidence="4 5">
    <name type="scientific">Aureimonas pseudogalii</name>
    <dbReference type="NCBI Taxonomy" id="1744844"/>
    <lineage>
        <taxon>Bacteria</taxon>
        <taxon>Pseudomonadati</taxon>
        <taxon>Pseudomonadota</taxon>
        <taxon>Alphaproteobacteria</taxon>
        <taxon>Hyphomicrobiales</taxon>
        <taxon>Aurantimonadaceae</taxon>
        <taxon>Aureimonas</taxon>
    </lineage>
</organism>
<sequence>MHRRRLLAGALAGLAALPLARGARAQTPGSPSPAPALSDAALAARASPAAAGPAMELALLADAPSTPTGLAISPGGRVFVMMPRFTGTEPYTVGEVFADGRVAPYPDLATNAADAAEAQGRLLHVTNGVFDTDGGLWLLDAGLPNGSGPPAPGGAKLVRIDLASDRIDRTIPLSSGIVPTSSLNDLRVDTKDGRAQAFVTDQGQDGRGAILAVDLETGRVARRLHGHASTQSQPGVLKIVEGRPVMTRRAPGAPAQGVQGGANGIALSPDGARLYYAPLMGRHLYAVATADLLDETASDAAVAAGVEDLGEKGFTGGLGCDAEGRVYLAMQELNAVGRRDEDGTITIVRTDPRLVWADTIAITADGWLYVSGAQVNRRPEYNEGRDLQRPPYAILRVRIDAGPAQ</sequence>
<protein>
    <submittedName>
        <fullName evidence="4">Sugar lactone lactonase YvrE</fullName>
    </submittedName>
</protein>
<dbReference type="Gene3D" id="2.120.10.30">
    <property type="entry name" value="TolB, C-terminal domain"/>
    <property type="match status" value="1"/>
</dbReference>